<accession>A0ABW1CTK2</accession>
<keyword evidence="3" id="KW-1185">Reference proteome</keyword>
<protein>
    <submittedName>
        <fullName evidence="2">NAD(P)H-binding protein</fullName>
    </submittedName>
</protein>
<dbReference type="SUPFAM" id="SSF51735">
    <property type="entry name" value="NAD(P)-binding Rossmann-fold domains"/>
    <property type="match status" value="1"/>
</dbReference>
<evidence type="ECO:0000313" key="2">
    <source>
        <dbReference type="EMBL" id="MFC5828962.1"/>
    </source>
</evidence>
<sequence>MILVTGATGTIGRELVRQLDDGDVPTRVLVRDPARAGDLPARAERVIGDLDRPDTLKPAFTGADRLFLLTPGIGTAHTAAAVAAAVAAGVRHVVHLSSNNVLGDPMPAMGRWHHEREEIIRACGIPATILRPAGFMTNALQWAGTIAADGYVIDPIGPGRYAPIDPADIAAVAALVLTTRGHEGQAYDLTGGELLTLADQVRILAAATGRPIEARPAATPAQAVLSRFPAGGPQPLIDALTEGYALMRAGAADYRTGTVRALLGRDPATFTDWCARNAAAFTP</sequence>
<dbReference type="RefSeq" id="WP_379518458.1">
    <property type="nucleotide sequence ID" value="NZ_JBHSPA010000043.1"/>
</dbReference>
<proteinExistence type="predicted"/>
<feature type="domain" description="NAD(P)-binding" evidence="1">
    <location>
        <begin position="6"/>
        <end position="178"/>
    </location>
</feature>
<dbReference type="InterPro" id="IPR016040">
    <property type="entry name" value="NAD(P)-bd_dom"/>
</dbReference>
<dbReference type="Pfam" id="PF13460">
    <property type="entry name" value="NAD_binding_10"/>
    <property type="match status" value="1"/>
</dbReference>
<dbReference type="InterPro" id="IPR036291">
    <property type="entry name" value="NAD(P)-bd_dom_sf"/>
</dbReference>
<dbReference type="EMBL" id="JBHSPA010000043">
    <property type="protein sequence ID" value="MFC5828962.1"/>
    <property type="molecule type" value="Genomic_DNA"/>
</dbReference>
<comment type="caution">
    <text evidence="2">The sequence shown here is derived from an EMBL/GenBank/DDBJ whole genome shotgun (WGS) entry which is preliminary data.</text>
</comment>
<dbReference type="Proteomes" id="UP001596058">
    <property type="component" value="Unassembled WGS sequence"/>
</dbReference>
<dbReference type="Gene3D" id="3.40.50.720">
    <property type="entry name" value="NAD(P)-binding Rossmann-like Domain"/>
    <property type="match status" value="1"/>
</dbReference>
<gene>
    <name evidence="2" type="ORF">ACFPZ3_34305</name>
</gene>
<dbReference type="PANTHER" id="PTHR43162:SF1">
    <property type="entry name" value="PRESTALK A DIFFERENTIATION PROTEIN A"/>
    <property type="match status" value="1"/>
</dbReference>
<dbReference type="Gene3D" id="3.90.25.10">
    <property type="entry name" value="UDP-galactose 4-epimerase, domain 1"/>
    <property type="match status" value="1"/>
</dbReference>
<name>A0ABW1CTK2_9ACTN</name>
<reference evidence="3" key="1">
    <citation type="journal article" date="2019" name="Int. J. Syst. Evol. Microbiol.">
        <title>The Global Catalogue of Microorganisms (GCM) 10K type strain sequencing project: providing services to taxonomists for standard genome sequencing and annotation.</title>
        <authorList>
            <consortium name="The Broad Institute Genomics Platform"/>
            <consortium name="The Broad Institute Genome Sequencing Center for Infectious Disease"/>
            <person name="Wu L."/>
            <person name="Ma J."/>
        </authorList>
    </citation>
    <scope>NUCLEOTIDE SEQUENCE [LARGE SCALE GENOMIC DNA]</scope>
    <source>
        <strain evidence="3">CCUG 53903</strain>
    </source>
</reference>
<evidence type="ECO:0000313" key="3">
    <source>
        <dbReference type="Proteomes" id="UP001596058"/>
    </source>
</evidence>
<organism evidence="2 3">
    <name type="scientific">Nonomuraea insulae</name>
    <dbReference type="NCBI Taxonomy" id="1616787"/>
    <lineage>
        <taxon>Bacteria</taxon>
        <taxon>Bacillati</taxon>
        <taxon>Actinomycetota</taxon>
        <taxon>Actinomycetes</taxon>
        <taxon>Streptosporangiales</taxon>
        <taxon>Streptosporangiaceae</taxon>
        <taxon>Nonomuraea</taxon>
    </lineage>
</organism>
<dbReference type="InterPro" id="IPR051604">
    <property type="entry name" value="Ergot_Alk_Oxidoreductase"/>
</dbReference>
<dbReference type="PANTHER" id="PTHR43162">
    <property type="match status" value="1"/>
</dbReference>
<evidence type="ECO:0000259" key="1">
    <source>
        <dbReference type="Pfam" id="PF13460"/>
    </source>
</evidence>